<sequence length="667" mass="76693">MLRSDTDPFSLAQWIRKELKEIIPLSTAEMDKDGLSPSDLVAIMVHLWCKDHYEFRGDCPDRSRVQFSFAALLYCFTSARTGEVHESTARRKSARAAAACYKHFTLYLQRIDGEVILVMYYKREFIKGAWTKNQWELPIHGFYEKYKKDILLLLYPLLFFLPLAFADGAIRDYASIDELLNEADHAWPFTEHRTVASTGKARGADSFGKHFADAGHRAGFKSNVTVRACRRWALMEADKMYTEAAWMKFAGQTTRTMFGSNYAHPVCQVDGQATYLGIEPREDHIKHGCGLQLQRHSQLLQSLPARLEMEFHQRKDVIDLKKEMEVLSLQMITAHEDEKRRIQTESHKIYNQQKRLYNAELKSQREQQPWNKEMERHLIELESTNSRCKCSHPLCTAFFDNVEELRFHLQDVHCYRKINGKMSRKGDLSESETVSGKMIFTFKAGIDKMPDLKIVGEPSQPPSPKKPCIDPQLFEKPDKSQCPICSTSIEARLLREYMNEKKFIPFRAQMEICRAHKKMTAESQRRERGYPVINWDTIEDRLTRLGSMIHSIIRAKTKSFFETSIENNLQSLSRGSDFHCAGYHGPKGLEIVGQHIARVHCSHITAVSSMKLQFIRRCGGVPAYIQEVLVPEVLTKLIGKDMGMGDCQARSVLEGSKEIGELLNGFE</sequence>
<name>A0ACB8V046_9EURO</name>
<proteinExistence type="predicted"/>
<accession>A0ACB8V046</accession>
<gene>
    <name evidence="1" type="ORF">LOY88_002284</name>
</gene>
<organism evidence="1">
    <name type="scientific">Ophidiomyces ophidiicola</name>
    <dbReference type="NCBI Taxonomy" id="1387563"/>
    <lineage>
        <taxon>Eukaryota</taxon>
        <taxon>Fungi</taxon>
        <taxon>Dikarya</taxon>
        <taxon>Ascomycota</taxon>
        <taxon>Pezizomycotina</taxon>
        <taxon>Eurotiomycetes</taxon>
        <taxon>Eurotiomycetidae</taxon>
        <taxon>Onygenales</taxon>
        <taxon>Onygenaceae</taxon>
        <taxon>Ophidiomyces</taxon>
    </lineage>
</organism>
<dbReference type="EMBL" id="JALBCA010000026">
    <property type="protein sequence ID" value="KAI2389126.1"/>
    <property type="molecule type" value="Genomic_DNA"/>
</dbReference>
<reference evidence="1" key="1">
    <citation type="journal article" date="2022" name="bioRxiv">
        <title>Population genetic analysis of Ophidiomyces ophidiicola, the causative agent of snake fungal disease, indicates recent introductions to the USA.</title>
        <authorList>
            <person name="Ladner J.T."/>
            <person name="Palmer J.M."/>
            <person name="Ettinger C.L."/>
            <person name="Stajich J.E."/>
            <person name="Farrell T.M."/>
            <person name="Glorioso B.M."/>
            <person name="Lawson B."/>
            <person name="Price S.J."/>
            <person name="Stengle A.G."/>
            <person name="Grear D.A."/>
            <person name="Lorch J.M."/>
        </authorList>
    </citation>
    <scope>NUCLEOTIDE SEQUENCE</scope>
    <source>
        <strain evidence="1">NWHC 24266-5</strain>
    </source>
</reference>
<protein>
    <submittedName>
        <fullName evidence="1">Uncharacterized protein</fullName>
    </submittedName>
</protein>
<comment type="caution">
    <text evidence="1">The sequence shown here is derived from an EMBL/GenBank/DDBJ whole genome shotgun (WGS) entry which is preliminary data.</text>
</comment>
<evidence type="ECO:0000313" key="1">
    <source>
        <dbReference type="EMBL" id="KAI2389126.1"/>
    </source>
</evidence>